<dbReference type="InterPro" id="IPR006626">
    <property type="entry name" value="PbH1"/>
</dbReference>
<comment type="caution">
    <text evidence="3">The sequence shown here is derived from an EMBL/GenBank/DDBJ whole genome shotgun (WGS) entry which is preliminary data.</text>
</comment>
<reference evidence="3" key="1">
    <citation type="journal article" date="2014" name="Int. J. Syst. Evol. Microbiol.">
        <title>Complete genome sequence of Corynebacterium casei LMG S-19264T (=DSM 44701T), isolated from a smear-ripened cheese.</title>
        <authorList>
            <consortium name="US DOE Joint Genome Institute (JGI-PGF)"/>
            <person name="Walter F."/>
            <person name="Albersmeier A."/>
            <person name="Kalinowski J."/>
            <person name="Ruckert C."/>
        </authorList>
    </citation>
    <scope>NUCLEOTIDE SEQUENCE</scope>
    <source>
        <strain evidence="3">JCM 3090</strain>
    </source>
</reference>
<reference evidence="3" key="2">
    <citation type="submission" date="2020-09" db="EMBL/GenBank/DDBJ databases">
        <authorList>
            <person name="Sun Q."/>
            <person name="Ohkuma M."/>
        </authorList>
    </citation>
    <scope>NUCLEOTIDE SEQUENCE</scope>
    <source>
        <strain evidence="3">JCM 3090</strain>
    </source>
</reference>
<evidence type="ECO:0000313" key="3">
    <source>
        <dbReference type="EMBL" id="GGJ82029.1"/>
    </source>
</evidence>
<dbReference type="Proteomes" id="UP000649739">
    <property type="component" value="Unassembled WGS sequence"/>
</dbReference>
<organism evidence="3 4">
    <name type="scientific">Pilimelia anulata</name>
    <dbReference type="NCBI Taxonomy" id="53371"/>
    <lineage>
        <taxon>Bacteria</taxon>
        <taxon>Bacillati</taxon>
        <taxon>Actinomycetota</taxon>
        <taxon>Actinomycetes</taxon>
        <taxon>Micromonosporales</taxon>
        <taxon>Micromonosporaceae</taxon>
        <taxon>Pilimelia</taxon>
    </lineage>
</organism>
<dbReference type="Pfam" id="PF13229">
    <property type="entry name" value="Beta_helix"/>
    <property type="match status" value="1"/>
</dbReference>
<keyword evidence="4" id="KW-1185">Reference proteome</keyword>
<protein>
    <recommendedName>
        <fullName evidence="2">Right handed beta helix domain-containing protein</fullName>
    </recommendedName>
</protein>
<dbReference type="AlphaFoldDB" id="A0A8J3B2V2"/>
<dbReference type="InterPro" id="IPR012334">
    <property type="entry name" value="Pectin_lyas_fold"/>
</dbReference>
<evidence type="ECO:0000259" key="2">
    <source>
        <dbReference type="Pfam" id="PF13229"/>
    </source>
</evidence>
<dbReference type="SMART" id="SM00710">
    <property type="entry name" value="PbH1"/>
    <property type="match status" value="6"/>
</dbReference>
<evidence type="ECO:0000313" key="4">
    <source>
        <dbReference type="Proteomes" id="UP000649739"/>
    </source>
</evidence>
<sequence>MGGGVAVLLAAGALGALLIRVAADRTVPPAAATPTPTTTAPPPAAPPAAGGCPAPTATAADAMTLQTALDTAGPGSSIRLADGVYPGRFVVDVSGTAAAPIHVCGGPGAILDGAGPDAGSVLHLDGASDVRLVGFTVRNGRKGILVDRGRRVTLAGLTVERIGDEAIHLRAFSSDNLVERNLIRGTGLRRPQFGEGVYVGSAAANWCAVSSCAPDASDRNVVRGNRILGTTAEAVDIKEGTTGGQLVGNVFDGSRLVGAYADSWVDVKGNGWTIRGNRGRASRGDGFQTHAVVPGWGRGNVFAGNAAAVSGPGWGYRFSPALDNRLSCDNTATGAARGLANVPCR</sequence>
<evidence type="ECO:0000256" key="1">
    <source>
        <dbReference type="SAM" id="MobiDB-lite"/>
    </source>
</evidence>
<dbReference type="InterPro" id="IPR039448">
    <property type="entry name" value="Beta_helix"/>
</dbReference>
<gene>
    <name evidence="3" type="ORF">GCM10010123_09750</name>
</gene>
<dbReference type="RefSeq" id="WP_229783337.1">
    <property type="nucleotide sequence ID" value="NZ_BMQB01000002.1"/>
</dbReference>
<accession>A0A8J3B2V2</accession>
<feature type="region of interest" description="Disordered" evidence="1">
    <location>
        <begin position="30"/>
        <end position="54"/>
    </location>
</feature>
<proteinExistence type="predicted"/>
<name>A0A8J3B2V2_9ACTN</name>
<dbReference type="SUPFAM" id="SSF51126">
    <property type="entry name" value="Pectin lyase-like"/>
    <property type="match status" value="1"/>
</dbReference>
<dbReference type="EMBL" id="BMQB01000002">
    <property type="protein sequence ID" value="GGJ82029.1"/>
    <property type="molecule type" value="Genomic_DNA"/>
</dbReference>
<feature type="domain" description="Right handed beta helix" evidence="2">
    <location>
        <begin position="123"/>
        <end position="266"/>
    </location>
</feature>
<dbReference type="Gene3D" id="2.160.20.10">
    <property type="entry name" value="Single-stranded right-handed beta-helix, Pectin lyase-like"/>
    <property type="match status" value="1"/>
</dbReference>
<dbReference type="InterPro" id="IPR011050">
    <property type="entry name" value="Pectin_lyase_fold/virulence"/>
</dbReference>